<organism evidence="2 3">
    <name type="scientific">Catenulispora yoronensis</name>
    <dbReference type="NCBI Taxonomy" id="450799"/>
    <lineage>
        <taxon>Bacteria</taxon>
        <taxon>Bacillati</taxon>
        <taxon>Actinomycetota</taxon>
        <taxon>Actinomycetes</taxon>
        <taxon>Catenulisporales</taxon>
        <taxon>Catenulisporaceae</taxon>
        <taxon>Catenulispora</taxon>
    </lineage>
</organism>
<protein>
    <submittedName>
        <fullName evidence="2">Maleylpyruvate isomerase family mycothiol-dependent enzyme</fullName>
    </submittedName>
</protein>
<keyword evidence="3" id="KW-1185">Reference proteome</keyword>
<reference evidence="2 3" key="1">
    <citation type="journal article" date="2019" name="Int. J. Syst. Evol. Microbiol.">
        <title>The Global Catalogue of Microorganisms (GCM) 10K type strain sequencing project: providing services to taxonomists for standard genome sequencing and annotation.</title>
        <authorList>
            <consortium name="The Broad Institute Genomics Platform"/>
            <consortium name="The Broad Institute Genome Sequencing Center for Infectious Disease"/>
            <person name="Wu L."/>
            <person name="Ma J."/>
        </authorList>
    </citation>
    <scope>NUCLEOTIDE SEQUENCE [LARGE SCALE GENOMIC DNA]</scope>
    <source>
        <strain evidence="2 3">JCM 16014</strain>
    </source>
</reference>
<dbReference type="InterPro" id="IPR034660">
    <property type="entry name" value="DinB/YfiT-like"/>
</dbReference>
<dbReference type="NCBIfam" id="TIGR03083">
    <property type="entry name" value="maleylpyruvate isomerase family mycothiol-dependent enzyme"/>
    <property type="match status" value="1"/>
</dbReference>
<name>A0ABN2UWJ8_9ACTN</name>
<dbReference type="Gene3D" id="1.20.120.450">
    <property type="entry name" value="dinb family like domain"/>
    <property type="match status" value="1"/>
</dbReference>
<dbReference type="Pfam" id="PF11716">
    <property type="entry name" value="MDMPI_N"/>
    <property type="match status" value="1"/>
</dbReference>
<dbReference type="RefSeq" id="WP_344668511.1">
    <property type="nucleotide sequence ID" value="NZ_BAAAQN010000036.1"/>
</dbReference>
<dbReference type="SUPFAM" id="SSF109854">
    <property type="entry name" value="DinB/YfiT-like putative metalloenzymes"/>
    <property type="match status" value="1"/>
</dbReference>
<proteinExistence type="predicted"/>
<evidence type="ECO:0000313" key="2">
    <source>
        <dbReference type="EMBL" id="GAA2044140.1"/>
    </source>
</evidence>
<dbReference type="InterPro" id="IPR017517">
    <property type="entry name" value="Maleyloyr_isom"/>
</dbReference>
<evidence type="ECO:0000259" key="1">
    <source>
        <dbReference type="Pfam" id="PF11716"/>
    </source>
</evidence>
<gene>
    <name evidence="2" type="ORF">GCM10009839_54540</name>
</gene>
<sequence length="290" mass="31192">MVTGLHGSAGTRITPARWAAVRSAVAEAGERFEQLVLGCDGGVMATADWTVADTAAHVAGIAWNYTSMVVSYDTDRPIGGVRDHLLGTTVDNIHTGLNAALLRNFPEREPARLVATLRASIGKLLELSADADPASTVTWLGGARLPRAGLLAHLTNEMLIHGRDIAVATGRPWRIPEEHAALFFELFIVEIIRNGTGVLLDGGRPRAGRIAVEFRSRYTAPVVIVVTDGEVSVEDPGGPVDARVGFRPAALNLMLFHRVGRVRTALGGGVRVRGRRPWLLPAFLRKVRMP</sequence>
<accession>A0ABN2UWJ8</accession>
<evidence type="ECO:0000313" key="3">
    <source>
        <dbReference type="Proteomes" id="UP001500751"/>
    </source>
</evidence>
<dbReference type="Proteomes" id="UP001500751">
    <property type="component" value="Unassembled WGS sequence"/>
</dbReference>
<keyword evidence="2" id="KW-0413">Isomerase</keyword>
<dbReference type="EMBL" id="BAAAQN010000036">
    <property type="protein sequence ID" value="GAA2044140.1"/>
    <property type="molecule type" value="Genomic_DNA"/>
</dbReference>
<dbReference type="InterPro" id="IPR024344">
    <property type="entry name" value="MDMPI_metal-binding"/>
</dbReference>
<feature type="domain" description="Mycothiol-dependent maleylpyruvate isomerase metal-binding" evidence="1">
    <location>
        <begin position="46"/>
        <end position="166"/>
    </location>
</feature>
<dbReference type="GO" id="GO:0016853">
    <property type="term" value="F:isomerase activity"/>
    <property type="evidence" value="ECO:0007669"/>
    <property type="project" value="UniProtKB-KW"/>
</dbReference>
<comment type="caution">
    <text evidence="2">The sequence shown here is derived from an EMBL/GenBank/DDBJ whole genome shotgun (WGS) entry which is preliminary data.</text>
</comment>